<evidence type="ECO:0000259" key="4">
    <source>
        <dbReference type="Pfam" id="PF18962"/>
    </source>
</evidence>
<keyword evidence="1 2" id="KW-0732">Signal</keyword>
<name>A0A5J4FXD0_9FLAO</name>
<evidence type="ECO:0000256" key="1">
    <source>
        <dbReference type="ARBA" id="ARBA00022729"/>
    </source>
</evidence>
<dbReference type="InterPro" id="IPR014755">
    <property type="entry name" value="Cu-Rt/internalin_Ig-like"/>
</dbReference>
<dbReference type="NCBIfam" id="TIGR04183">
    <property type="entry name" value="Por_Secre_tail"/>
    <property type="match status" value="1"/>
</dbReference>
<dbReference type="Pfam" id="PF13205">
    <property type="entry name" value="Big_5"/>
    <property type="match status" value="3"/>
</dbReference>
<evidence type="ECO:0000313" key="5">
    <source>
        <dbReference type="EMBL" id="GEQ84739.1"/>
    </source>
</evidence>
<dbReference type="Proteomes" id="UP000326994">
    <property type="component" value="Unassembled WGS sequence"/>
</dbReference>
<keyword evidence="6" id="KW-1185">Reference proteome</keyword>
<dbReference type="Pfam" id="PF18962">
    <property type="entry name" value="Por_Secre_tail"/>
    <property type="match status" value="1"/>
</dbReference>
<accession>A0A5J4FXD0</accession>
<sequence length="1968" mass="211286">MNNFHKNLLPLYILLLFSISSIAQASFVGTVPGSGGQNIAANTNIEIFLIPGPIDNATVNSNNIIVLGSQSGIHSGVFSSFDSSSSSVTFNPSQDFLPGELVTIHVTDGVMSGGDAINGPGMDSFTIVGAPLDPAGSSYFQTIIDAPNNLINDDATTLVDLNGDDNLDIVTIIQNEGAVWYQNSGGLDLVYTKQPLLSPNDDSISHIVTGDINGDGDIDFIAANNDEEVYWYESSGGLNPTFTAHLVSDPGFPMTNFFFFRSLNVGDLNNDGELDIIVGTIDGLYTFENNGNGNSFSRNTLITDRVQEVVVRDLDRDNDLDIIVITAIIVSGSFEYSLRWFNNNGNENPSFTNTFIDDTEVVFDLIVGEISGDNALDIVIRQNQSPRIRKFTNNGANTFTAGAINLSTQYTSIALADFDGDGDQDLMANRSFSPSFTTIFYNSGSGSFSSSSIGSTILAGNILKGDIDGDADIDAVLVRSNNLAFLRTNLSKPNLLTTTPVFNGLNISADSNITFNFDAAVNAGLNPVNSIIICGSQSGEITGDLTGVNTATLTFNPTKNFTANEIVSISITNDLVLNPSTFTFTLGVSPLSPGEFTNDQNNITTTADFAWDVESADLDGDGDLDVISSSLGADTVGWYANDGSGNFGALNTISTTMANPRDVSLGDLDGDGDLDVLVADSSLDIIGWFANNGSGTFGSIQNIATSRNDAYSVTAADLDNDGDLDVLTSSDNGVERFTNDGSGTFTLAQVVNPSDSRGVFTTDLDNDGDLDIIATFTDFGQVARFLNDGTGNLETPNIVANWTSGINTLGVSLADVDLDGDIDVISSSSLDDAISWFANDGNGLFSASSGNIISTASTFITDITNADLDGDGDFDIIISDFNDDQVTWFENDGLGVFGASTIITSTADGARAVSAADLDGDGDVDILSASQIDDRIAWYENFAFQIEDTNPTIHAINVPVTQDIMLGFTEDVDPSTITNTNITITGNQGFPLSFTPTVIDTDATLNPNRDYFPGEKITTVVTTNVENTTGSNLADSYSFQFTAAVSPDSPGEFPFEPEFSGDTGSFYDLIQKDWDGDGDLDFIGRNNTNDVEFAWFENDGTGLLSASQNLIDLPDDIVDFKIGDINGDGNLDIITFDYSNTVEEVIFGYFPNDGANGVNEEIIIGTYTLIDNDDAIFAFDIADIDNNGHLDVIVTNDNFETTIIWYTNDGNGNFNANQLTYDLWAVRSLKIADINNDGNLDLILPEFGTNGFVWVENDGLGSFGEAHTISTIPYDYQIADLDGDGDVDIVTASGSFPDYVIGWLENDGLGVFEPIEIIDSLSGNIRLGDFDGNGSIDVLVQIGSNVLYWYANDGSGSFGNRQVLPNGLSASTHFDIGDIDNDGDLDILGGIGNEAHYLENAGLGECTGITTTYTIADGWNNGVPSATDIAIILEDYSSFLGNITACELIIQNGATLTIEAETFVSVENDITVDGILQIAHTGSLVQTNNDATVINNGTINVYVTTPEVAPRDFIISGSPMTAETREGVHNASFRVLEHSTLDFFPNPLVDDFYAPNTVANFANTSLDDWSQHSGILNPAEGYLVYPQASIIDGNQSYNLLFEQGTLNNGVHEYAMEYHIDKNSSPNILANPYPSAIDAEKFLIANPLIDEVYFWEHLTEPDNTFPGGSSANFSMEDISMYNISGGIAAGTQAINGGTEPNGFIATSQGFGVKANAAGTATFNNSMRVTTGNNTLRSPTADRNRIWIKMESMDYDLSSETLIAFDPNATQGFDAGYDSDQLGRIVSLYSHLPNGEMSLGIQTREQFDTSIQVPMGYASQINDGETFKITVKNMDGAQLENVQVYLVDTFENSTTNLTQEGMYMFTSAMGNYPNRFILKFMDETILETSEIFNDEISIVPNPTKGILFVNSVNAIIKNISVFDLQGRLVNKVFGNKTYDLKVDISTLSSTVYFLHINTENGSLIKKIIKE</sequence>
<dbReference type="Gene3D" id="2.130.10.130">
    <property type="entry name" value="Integrin alpha, N-terminal"/>
    <property type="match status" value="2"/>
</dbReference>
<feature type="domain" description="SbsA Ig-like" evidence="3">
    <location>
        <begin position="492"/>
        <end position="585"/>
    </location>
</feature>
<feature type="chain" id="PRO_5023855168" description="T9SS type A sorting domain-containing protein" evidence="2">
    <location>
        <begin position="26"/>
        <end position="1968"/>
    </location>
</feature>
<dbReference type="InterPro" id="IPR013517">
    <property type="entry name" value="FG-GAP"/>
</dbReference>
<evidence type="ECO:0000313" key="6">
    <source>
        <dbReference type="Proteomes" id="UP000326994"/>
    </source>
</evidence>
<evidence type="ECO:0000256" key="2">
    <source>
        <dbReference type="SAM" id="SignalP"/>
    </source>
</evidence>
<organism evidence="5 6">
    <name type="scientific">Patiriisocius marinistellae</name>
    <dbReference type="NCBI Taxonomy" id="2494560"/>
    <lineage>
        <taxon>Bacteria</taxon>
        <taxon>Pseudomonadati</taxon>
        <taxon>Bacteroidota</taxon>
        <taxon>Flavobacteriia</taxon>
        <taxon>Flavobacteriales</taxon>
        <taxon>Flavobacteriaceae</taxon>
        <taxon>Patiriisocius</taxon>
    </lineage>
</organism>
<feature type="domain" description="SbsA Ig-like" evidence="3">
    <location>
        <begin position="943"/>
        <end position="1042"/>
    </location>
</feature>
<dbReference type="Pfam" id="PF13517">
    <property type="entry name" value="FG-GAP_3"/>
    <property type="match status" value="8"/>
</dbReference>
<dbReference type="InterPro" id="IPR026444">
    <property type="entry name" value="Secre_tail"/>
</dbReference>
<dbReference type="EMBL" id="BKCF01000001">
    <property type="protein sequence ID" value="GEQ84739.1"/>
    <property type="molecule type" value="Genomic_DNA"/>
</dbReference>
<proteinExistence type="predicted"/>
<dbReference type="InterPro" id="IPR032812">
    <property type="entry name" value="SbsA_Ig"/>
</dbReference>
<gene>
    <name evidence="5" type="ORF">ULMS_02470</name>
</gene>
<dbReference type="OrthoDB" id="1652165at2"/>
<dbReference type="InterPro" id="IPR028994">
    <property type="entry name" value="Integrin_alpha_N"/>
</dbReference>
<dbReference type="RefSeq" id="WP_151892683.1">
    <property type="nucleotide sequence ID" value="NZ_BKCF01000001.1"/>
</dbReference>
<feature type="domain" description="Secretion system C-terminal sorting" evidence="4">
    <location>
        <begin position="1897"/>
        <end position="1966"/>
    </location>
</feature>
<reference evidence="5 6" key="1">
    <citation type="submission" date="2019-08" db="EMBL/GenBank/DDBJ databases">
        <title>Ulvibacter marinistellae sp. nov., isolated from a starfish, Patiria pectinifera.</title>
        <authorList>
            <person name="Kawano K."/>
            <person name="Ushijima N."/>
            <person name="Kihara M."/>
            <person name="Itoh H."/>
        </authorList>
    </citation>
    <scope>NUCLEOTIDE SEQUENCE [LARGE SCALE GENOMIC DNA]</scope>
    <source>
        <strain evidence="5 6">KK4</strain>
    </source>
</reference>
<comment type="caution">
    <text evidence="5">The sequence shown here is derived from an EMBL/GenBank/DDBJ whole genome shotgun (WGS) entry which is preliminary data.</text>
</comment>
<evidence type="ECO:0008006" key="7">
    <source>
        <dbReference type="Google" id="ProtNLM"/>
    </source>
</evidence>
<feature type="domain" description="SbsA Ig-like" evidence="3">
    <location>
        <begin position="26"/>
        <end position="110"/>
    </location>
</feature>
<dbReference type="SUPFAM" id="SSF69318">
    <property type="entry name" value="Integrin alpha N-terminal domain"/>
    <property type="match status" value="3"/>
</dbReference>
<feature type="signal peptide" evidence="2">
    <location>
        <begin position="1"/>
        <end position="25"/>
    </location>
</feature>
<protein>
    <recommendedName>
        <fullName evidence="7">T9SS type A sorting domain-containing protein</fullName>
    </recommendedName>
</protein>
<dbReference type="PANTHER" id="PTHR44103">
    <property type="entry name" value="PROPROTEIN CONVERTASE P"/>
    <property type="match status" value="1"/>
</dbReference>
<dbReference type="PANTHER" id="PTHR44103:SF1">
    <property type="entry name" value="PROPROTEIN CONVERTASE P"/>
    <property type="match status" value="1"/>
</dbReference>
<dbReference type="Gene3D" id="2.60.40.1220">
    <property type="match status" value="1"/>
</dbReference>
<evidence type="ECO:0000259" key="3">
    <source>
        <dbReference type="Pfam" id="PF13205"/>
    </source>
</evidence>